<dbReference type="InterPro" id="IPR000276">
    <property type="entry name" value="GPCR_Rhodpsn"/>
</dbReference>
<feature type="region of interest" description="Disordered" evidence="10">
    <location>
        <begin position="354"/>
        <end position="381"/>
    </location>
</feature>
<feature type="transmembrane region" description="Helical" evidence="11">
    <location>
        <begin position="158"/>
        <end position="183"/>
    </location>
</feature>
<dbReference type="CDD" id="cd00637">
    <property type="entry name" value="7tm_classA_rhodopsin-like"/>
    <property type="match status" value="1"/>
</dbReference>
<keyword evidence="8 9" id="KW-0807">Transducer</keyword>
<feature type="transmembrane region" description="Helical" evidence="11">
    <location>
        <begin position="42"/>
        <end position="66"/>
    </location>
</feature>
<feature type="region of interest" description="Disordered" evidence="10">
    <location>
        <begin position="254"/>
        <end position="273"/>
    </location>
</feature>
<dbReference type="PANTHER" id="PTHR22752">
    <property type="entry name" value="G PROTEIN-COUPLED RECEPTOR"/>
    <property type="match status" value="1"/>
</dbReference>
<evidence type="ECO:0000256" key="8">
    <source>
        <dbReference type="ARBA" id="ARBA00023224"/>
    </source>
</evidence>
<evidence type="ECO:0000256" key="10">
    <source>
        <dbReference type="SAM" id="MobiDB-lite"/>
    </source>
</evidence>
<feature type="compositionally biased region" description="Basic and acidic residues" evidence="10">
    <location>
        <begin position="311"/>
        <end position="320"/>
    </location>
</feature>
<dbReference type="PANTHER" id="PTHR22752:SF14">
    <property type="entry name" value="G-PROTEIN COUPLED RECEPTORS FAMILY 1 PROFILE DOMAIN-CONTAINING PROTEIN"/>
    <property type="match status" value="1"/>
</dbReference>
<accession>A0A2T7NQZ3</accession>
<dbReference type="EMBL" id="PZQS01000010">
    <property type="protein sequence ID" value="PVD23595.1"/>
    <property type="molecule type" value="Genomic_DNA"/>
</dbReference>
<dbReference type="Proteomes" id="UP000245119">
    <property type="component" value="Linkage Group LG10"/>
</dbReference>
<keyword evidence="5 9" id="KW-0297">G-protein coupled receptor</keyword>
<dbReference type="GO" id="GO:0004930">
    <property type="term" value="F:G protein-coupled receptor activity"/>
    <property type="evidence" value="ECO:0007669"/>
    <property type="project" value="UniProtKB-KW"/>
</dbReference>
<keyword evidence="7 9" id="KW-0675">Receptor</keyword>
<evidence type="ECO:0000313" key="13">
    <source>
        <dbReference type="EMBL" id="PVD23595.1"/>
    </source>
</evidence>
<dbReference type="GO" id="GO:0005886">
    <property type="term" value="C:plasma membrane"/>
    <property type="evidence" value="ECO:0007669"/>
    <property type="project" value="UniProtKB-SubCell"/>
</dbReference>
<feature type="transmembrane region" description="Helical" evidence="11">
    <location>
        <begin position="203"/>
        <end position="224"/>
    </location>
</feature>
<keyword evidence="4 11" id="KW-1133">Transmembrane helix</keyword>
<feature type="domain" description="G-protein coupled receptors family 1 profile" evidence="12">
    <location>
        <begin position="55"/>
        <end position="227"/>
    </location>
</feature>
<evidence type="ECO:0000256" key="9">
    <source>
        <dbReference type="RuleBase" id="RU000688"/>
    </source>
</evidence>
<keyword evidence="2" id="KW-1003">Cell membrane</keyword>
<dbReference type="PROSITE" id="PS50262">
    <property type="entry name" value="G_PROTEIN_RECEP_F1_2"/>
    <property type="match status" value="1"/>
</dbReference>
<feature type="region of interest" description="Disordered" evidence="10">
    <location>
        <begin position="292"/>
        <end position="333"/>
    </location>
</feature>
<name>A0A2T7NQZ3_POMCA</name>
<dbReference type="PROSITE" id="PS00237">
    <property type="entry name" value="G_PROTEIN_RECEP_F1_1"/>
    <property type="match status" value="1"/>
</dbReference>
<keyword evidence="14" id="KW-1185">Reference proteome</keyword>
<comment type="similarity">
    <text evidence="9">Belongs to the G-protein coupled receptor 1 family.</text>
</comment>
<evidence type="ECO:0000256" key="3">
    <source>
        <dbReference type="ARBA" id="ARBA00022692"/>
    </source>
</evidence>
<evidence type="ECO:0000256" key="4">
    <source>
        <dbReference type="ARBA" id="ARBA00022989"/>
    </source>
</evidence>
<comment type="caution">
    <text evidence="13">The sequence shown here is derived from an EMBL/GenBank/DDBJ whole genome shotgun (WGS) entry which is preliminary data.</text>
</comment>
<reference evidence="13 14" key="1">
    <citation type="submission" date="2018-04" db="EMBL/GenBank/DDBJ databases">
        <title>The genome of golden apple snail Pomacea canaliculata provides insight into stress tolerance and invasive adaptation.</title>
        <authorList>
            <person name="Liu C."/>
            <person name="Liu B."/>
            <person name="Ren Y."/>
            <person name="Zhang Y."/>
            <person name="Wang H."/>
            <person name="Li S."/>
            <person name="Jiang F."/>
            <person name="Yin L."/>
            <person name="Zhang G."/>
            <person name="Qian W."/>
            <person name="Fan W."/>
        </authorList>
    </citation>
    <scope>NUCLEOTIDE SEQUENCE [LARGE SCALE GENOMIC DNA]</scope>
    <source>
        <strain evidence="13">SZHN2017</strain>
        <tissue evidence="13">Muscle</tissue>
    </source>
</reference>
<proteinExistence type="inferred from homology"/>
<keyword evidence="3 9" id="KW-0812">Transmembrane</keyword>
<feature type="transmembrane region" description="Helical" evidence="11">
    <location>
        <begin position="115"/>
        <end position="137"/>
    </location>
</feature>
<dbReference type="InterPro" id="IPR017452">
    <property type="entry name" value="GPCR_Rhodpsn_7TM"/>
</dbReference>
<evidence type="ECO:0000256" key="1">
    <source>
        <dbReference type="ARBA" id="ARBA00004651"/>
    </source>
</evidence>
<evidence type="ECO:0000256" key="2">
    <source>
        <dbReference type="ARBA" id="ARBA00022475"/>
    </source>
</evidence>
<evidence type="ECO:0000256" key="7">
    <source>
        <dbReference type="ARBA" id="ARBA00023170"/>
    </source>
</evidence>
<evidence type="ECO:0000313" key="14">
    <source>
        <dbReference type="Proteomes" id="UP000245119"/>
    </source>
</evidence>
<evidence type="ECO:0000256" key="6">
    <source>
        <dbReference type="ARBA" id="ARBA00023136"/>
    </source>
</evidence>
<dbReference type="PRINTS" id="PR00237">
    <property type="entry name" value="GPCRRHODOPSN"/>
</dbReference>
<gene>
    <name evidence="13" type="ORF">C0Q70_16867</name>
</gene>
<keyword evidence="6 11" id="KW-0472">Membrane</keyword>
<dbReference type="AlphaFoldDB" id="A0A2T7NQZ3"/>
<sequence length="381" mass="41444">MPCQISSVNTSLRESGGVGGGFCYNSPDAETFTTSVARASQVFSILVLVVLGMLGNVLMVYAVIATRLRDATLSASSLLLINLAVADLMVDGFVLPMWIVSTASLSWPLPDSLCIITAFLTVTLMVCSILSLSAIAVDRYLILAFPLRYPTEVTSTRLVIVFVSIWTFCFLVAGLPLCGWGQYRFQPQTVPICNPVWVTQVGFAIFLMVCGLMLPFAAMLYSYVRIVQIAKEHIAKIEATKACFVERTPPTTTPVVTHLSPHGRLSHGGSNNNTEKLVDVISEVEEVNAEGYSNFRQDHNKGSSRTFSSSSEHKDEEGRDVVSTGKHPRLTSKKNFSKTVRIANRVFTAVGNASAAFPQDIMSGNPTPARPSDPSHDNRLD</sequence>
<dbReference type="SUPFAM" id="SSF81321">
    <property type="entry name" value="Family A G protein-coupled receptor-like"/>
    <property type="match status" value="1"/>
</dbReference>
<dbReference type="OrthoDB" id="5951059at2759"/>
<feature type="transmembrane region" description="Helical" evidence="11">
    <location>
        <begin position="78"/>
        <end position="100"/>
    </location>
</feature>
<evidence type="ECO:0000256" key="5">
    <source>
        <dbReference type="ARBA" id="ARBA00023040"/>
    </source>
</evidence>
<dbReference type="Pfam" id="PF00001">
    <property type="entry name" value="7tm_1"/>
    <property type="match status" value="1"/>
</dbReference>
<comment type="subcellular location">
    <subcellularLocation>
        <location evidence="1">Cell membrane</location>
        <topology evidence="1">Multi-pass membrane protein</topology>
    </subcellularLocation>
</comment>
<evidence type="ECO:0000256" key="11">
    <source>
        <dbReference type="SAM" id="Phobius"/>
    </source>
</evidence>
<evidence type="ECO:0000259" key="12">
    <source>
        <dbReference type="PROSITE" id="PS50262"/>
    </source>
</evidence>
<organism evidence="13 14">
    <name type="scientific">Pomacea canaliculata</name>
    <name type="common">Golden apple snail</name>
    <dbReference type="NCBI Taxonomy" id="400727"/>
    <lineage>
        <taxon>Eukaryota</taxon>
        <taxon>Metazoa</taxon>
        <taxon>Spiralia</taxon>
        <taxon>Lophotrochozoa</taxon>
        <taxon>Mollusca</taxon>
        <taxon>Gastropoda</taxon>
        <taxon>Caenogastropoda</taxon>
        <taxon>Architaenioglossa</taxon>
        <taxon>Ampullarioidea</taxon>
        <taxon>Ampullariidae</taxon>
        <taxon>Pomacea</taxon>
    </lineage>
</organism>
<protein>
    <recommendedName>
        <fullName evidence="12">G-protein coupled receptors family 1 profile domain-containing protein</fullName>
    </recommendedName>
</protein>
<dbReference type="Gene3D" id="1.20.1070.10">
    <property type="entry name" value="Rhodopsin 7-helix transmembrane proteins"/>
    <property type="match status" value="1"/>
</dbReference>